<accession>A0ABS3W3D5</accession>
<gene>
    <name evidence="1" type="ORF">I8J29_01325</name>
</gene>
<comment type="caution">
    <text evidence="1">The sequence shown here is derived from an EMBL/GenBank/DDBJ whole genome shotgun (WGS) entry which is preliminary data.</text>
</comment>
<dbReference type="EMBL" id="JAGGDJ010000001">
    <property type="protein sequence ID" value="MBO7742817.1"/>
    <property type="molecule type" value="Genomic_DNA"/>
</dbReference>
<reference evidence="1 2" key="1">
    <citation type="submission" date="2021-03" db="EMBL/GenBank/DDBJ databases">
        <title>Paenibacillus artemisicola MWE-103 whole genome sequence.</title>
        <authorList>
            <person name="Ham Y.J."/>
        </authorList>
    </citation>
    <scope>NUCLEOTIDE SEQUENCE [LARGE SCALE GENOMIC DNA]</scope>
    <source>
        <strain evidence="1 2">MWE-103</strain>
    </source>
</reference>
<evidence type="ECO:0000313" key="2">
    <source>
        <dbReference type="Proteomes" id="UP000670947"/>
    </source>
</evidence>
<dbReference type="Proteomes" id="UP000670947">
    <property type="component" value="Unassembled WGS sequence"/>
</dbReference>
<dbReference type="RefSeq" id="WP_208845784.1">
    <property type="nucleotide sequence ID" value="NZ_JAGGDJ010000001.1"/>
</dbReference>
<name>A0ABS3W3D5_9BACL</name>
<proteinExistence type="predicted"/>
<keyword evidence="2" id="KW-1185">Reference proteome</keyword>
<organism evidence="1 2">
    <name type="scientific">Paenibacillus artemisiicola</name>
    <dbReference type="NCBI Taxonomy" id="1172618"/>
    <lineage>
        <taxon>Bacteria</taxon>
        <taxon>Bacillati</taxon>
        <taxon>Bacillota</taxon>
        <taxon>Bacilli</taxon>
        <taxon>Bacillales</taxon>
        <taxon>Paenibacillaceae</taxon>
        <taxon>Paenibacillus</taxon>
    </lineage>
</organism>
<protein>
    <submittedName>
        <fullName evidence="1">Uncharacterized protein</fullName>
    </submittedName>
</protein>
<evidence type="ECO:0000313" key="1">
    <source>
        <dbReference type="EMBL" id="MBO7742817.1"/>
    </source>
</evidence>
<sequence>MPFTTGLLTNVDSVGSAVSNVVVNARNIANIEALVIVEVFIVPATTGELTLAYLTGYMVDAKSSDIRSFFIAGNLAYEVQTSVIGPLTEVVMTTFGLDEFGKIVDGHRVLQEEMTEISVLATAPGA</sequence>